<sequence>MDIEDFHVRNQKKEKLEQRKEAAEITQRLLQASQQNQLQPKVGGQFINAFGQEEVGISRREARASALRQLYASSTEKVGSVQITKRPREAVQKYVPRSFNESKYEMGQCWGLSTSKPKHVKPVSRSRDPLKPREAVPCLPPDEPRSSFLDRLPPPPKPVVSKDKKKKK</sequence>
<protein>
    <submittedName>
        <fullName evidence="2 3">Uncharacterized protein</fullName>
    </submittedName>
</protein>
<name>L1JPP5_GUITC</name>
<dbReference type="AlphaFoldDB" id="L1JPP5"/>
<dbReference type="HOGENOM" id="CLU_1589538_0_0_1"/>
<evidence type="ECO:0000313" key="2">
    <source>
        <dbReference type="EMBL" id="EKX50417.1"/>
    </source>
</evidence>
<dbReference type="PaxDb" id="55529-EKX50417"/>
<dbReference type="Proteomes" id="UP000011087">
    <property type="component" value="Unassembled WGS sequence"/>
</dbReference>
<feature type="region of interest" description="Disordered" evidence="1">
    <location>
        <begin position="111"/>
        <end position="168"/>
    </location>
</feature>
<gene>
    <name evidence="2" type="ORF">GUITHDRAFT_135105</name>
</gene>
<reference evidence="2 4" key="1">
    <citation type="journal article" date="2012" name="Nature">
        <title>Algal genomes reveal evolutionary mosaicism and the fate of nucleomorphs.</title>
        <authorList>
            <consortium name="DOE Joint Genome Institute"/>
            <person name="Curtis B.A."/>
            <person name="Tanifuji G."/>
            <person name="Burki F."/>
            <person name="Gruber A."/>
            <person name="Irimia M."/>
            <person name="Maruyama S."/>
            <person name="Arias M.C."/>
            <person name="Ball S.G."/>
            <person name="Gile G.H."/>
            <person name="Hirakawa Y."/>
            <person name="Hopkins J.F."/>
            <person name="Kuo A."/>
            <person name="Rensing S.A."/>
            <person name="Schmutz J."/>
            <person name="Symeonidi A."/>
            <person name="Elias M."/>
            <person name="Eveleigh R.J."/>
            <person name="Herman E.K."/>
            <person name="Klute M.J."/>
            <person name="Nakayama T."/>
            <person name="Obornik M."/>
            <person name="Reyes-Prieto A."/>
            <person name="Armbrust E.V."/>
            <person name="Aves S.J."/>
            <person name="Beiko R.G."/>
            <person name="Coutinho P."/>
            <person name="Dacks J.B."/>
            <person name="Durnford D.G."/>
            <person name="Fast N.M."/>
            <person name="Green B.R."/>
            <person name="Grisdale C.J."/>
            <person name="Hempel F."/>
            <person name="Henrissat B."/>
            <person name="Hoppner M.P."/>
            <person name="Ishida K."/>
            <person name="Kim E."/>
            <person name="Koreny L."/>
            <person name="Kroth P.G."/>
            <person name="Liu Y."/>
            <person name="Malik S.B."/>
            <person name="Maier U.G."/>
            <person name="McRose D."/>
            <person name="Mock T."/>
            <person name="Neilson J.A."/>
            <person name="Onodera N.T."/>
            <person name="Poole A.M."/>
            <person name="Pritham E.J."/>
            <person name="Richards T.A."/>
            <person name="Rocap G."/>
            <person name="Roy S.W."/>
            <person name="Sarai C."/>
            <person name="Schaack S."/>
            <person name="Shirato S."/>
            <person name="Slamovits C.H."/>
            <person name="Spencer D.F."/>
            <person name="Suzuki S."/>
            <person name="Worden A.Z."/>
            <person name="Zauner S."/>
            <person name="Barry K."/>
            <person name="Bell C."/>
            <person name="Bharti A.K."/>
            <person name="Crow J.A."/>
            <person name="Grimwood J."/>
            <person name="Kramer R."/>
            <person name="Lindquist E."/>
            <person name="Lucas S."/>
            <person name="Salamov A."/>
            <person name="McFadden G.I."/>
            <person name="Lane C.E."/>
            <person name="Keeling P.J."/>
            <person name="Gray M.W."/>
            <person name="Grigoriev I.V."/>
            <person name="Archibald J.M."/>
        </authorList>
    </citation>
    <scope>NUCLEOTIDE SEQUENCE</scope>
    <source>
        <strain evidence="2 4">CCMP2712</strain>
    </source>
</reference>
<keyword evidence="4" id="KW-1185">Reference proteome</keyword>
<dbReference type="EMBL" id="JH992978">
    <property type="protein sequence ID" value="EKX50417.1"/>
    <property type="molecule type" value="Genomic_DNA"/>
</dbReference>
<dbReference type="EnsemblProtists" id="EKX50417">
    <property type="protein sequence ID" value="EKX50417"/>
    <property type="gene ID" value="GUITHDRAFT_135105"/>
</dbReference>
<dbReference type="GeneID" id="17307347"/>
<accession>L1JPP5</accession>
<proteinExistence type="predicted"/>
<evidence type="ECO:0000256" key="1">
    <source>
        <dbReference type="SAM" id="MobiDB-lite"/>
    </source>
</evidence>
<evidence type="ECO:0000313" key="3">
    <source>
        <dbReference type="EnsemblProtists" id="EKX50417"/>
    </source>
</evidence>
<feature type="compositionally biased region" description="Basic and acidic residues" evidence="1">
    <location>
        <begin position="125"/>
        <end position="134"/>
    </location>
</feature>
<reference evidence="3" key="3">
    <citation type="submission" date="2016-03" db="UniProtKB">
        <authorList>
            <consortium name="EnsemblProtists"/>
        </authorList>
    </citation>
    <scope>IDENTIFICATION</scope>
</reference>
<evidence type="ECO:0000313" key="4">
    <source>
        <dbReference type="Proteomes" id="UP000011087"/>
    </source>
</evidence>
<dbReference type="RefSeq" id="XP_005837397.1">
    <property type="nucleotide sequence ID" value="XM_005837340.1"/>
</dbReference>
<organism evidence="2">
    <name type="scientific">Guillardia theta (strain CCMP2712)</name>
    <name type="common">Cryptophyte</name>
    <dbReference type="NCBI Taxonomy" id="905079"/>
    <lineage>
        <taxon>Eukaryota</taxon>
        <taxon>Cryptophyceae</taxon>
        <taxon>Pyrenomonadales</taxon>
        <taxon>Geminigeraceae</taxon>
        <taxon>Guillardia</taxon>
    </lineage>
</organism>
<dbReference type="OrthoDB" id="10541404at2759"/>
<reference evidence="4" key="2">
    <citation type="submission" date="2012-11" db="EMBL/GenBank/DDBJ databases">
        <authorList>
            <person name="Kuo A."/>
            <person name="Curtis B.A."/>
            <person name="Tanifuji G."/>
            <person name="Burki F."/>
            <person name="Gruber A."/>
            <person name="Irimia M."/>
            <person name="Maruyama S."/>
            <person name="Arias M.C."/>
            <person name="Ball S.G."/>
            <person name="Gile G.H."/>
            <person name="Hirakawa Y."/>
            <person name="Hopkins J.F."/>
            <person name="Rensing S.A."/>
            <person name="Schmutz J."/>
            <person name="Symeonidi A."/>
            <person name="Elias M."/>
            <person name="Eveleigh R.J."/>
            <person name="Herman E.K."/>
            <person name="Klute M.J."/>
            <person name="Nakayama T."/>
            <person name="Obornik M."/>
            <person name="Reyes-Prieto A."/>
            <person name="Armbrust E.V."/>
            <person name="Aves S.J."/>
            <person name="Beiko R.G."/>
            <person name="Coutinho P."/>
            <person name="Dacks J.B."/>
            <person name="Durnford D.G."/>
            <person name="Fast N.M."/>
            <person name="Green B.R."/>
            <person name="Grisdale C."/>
            <person name="Hempe F."/>
            <person name="Henrissat B."/>
            <person name="Hoppner M.P."/>
            <person name="Ishida K.-I."/>
            <person name="Kim E."/>
            <person name="Koreny L."/>
            <person name="Kroth P.G."/>
            <person name="Liu Y."/>
            <person name="Malik S.-B."/>
            <person name="Maier U.G."/>
            <person name="McRose D."/>
            <person name="Mock T."/>
            <person name="Neilson J.A."/>
            <person name="Onodera N.T."/>
            <person name="Poole A.M."/>
            <person name="Pritham E.J."/>
            <person name="Richards T.A."/>
            <person name="Rocap G."/>
            <person name="Roy S.W."/>
            <person name="Sarai C."/>
            <person name="Schaack S."/>
            <person name="Shirato S."/>
            <person name="Slamovits C.H."/>
            <person name="Spencer D.F."/>
            <person name="Suzuki S."/>
            <person name="Worden A.Z."/>
            <person name="Zauner S."/>
            <person name="Barry K."/>
            <person name="Bell C."/>
            <person name="Bharti A.K."/>
            <person name="Crow J.A."/>
            <person name="Grimwood J."/>
            <person name="Kramer R."/>
            <person name="Lindquist E."/>
            <person name="Lucas S."/>
            <person name="Salamov A."/>
            <person name="McFadden G.I."/>
            <person name="Lane C.E."/>
            <person name="Keeling P.J."/>
            <person name="Gray M.W."/>
            <person name="Grigoriev I.V."/>
            <person name="Archibald J.M."/>
        </authorList>
    </citation>
    <scope>NUCLEOTIDE SEQUENCE</scope>
    <source>
        <strain evidence="4">CCMP2712</strain>
    </source>
</reference>
<dbReference type="KEGG" id="gtt:GUITHDRAFT_135105"/>